<dbReference type="InterPro" id="IPR022226">
    <property type="entry name" value="DUF3752"/>
</dbReference>
<dbReference type="AlphaFoldDB" id="A0A2U1N765"/>
<evidence type="ECO:0000313" key="4">
    <source>
        <dbReference type="Proteomes" id="UP000245207"/>
    </source>
</evidence>
<feature type="compositionally biased region" description="Polar residues" evidence="1">
    <location>
        <begin position="562"/>
        <end position="581"/>
    </location>
</feature>
<dbReference type="InterPro" id="IPR001623">
    <property type="entry name" value="DnaJ_domain"/>
</dbReference>
<feature type="region of interest" description="Disordered" evidence="1">
    <location>
        <begin position="187"/>
        <end position="225"/>
    </location>
</feature>
<feature type="compositionally biased region" description="Basic and acidic residues" evidence="1">
    <location>
        <begin position="194"/>
        <end position="213"/>
    </location>
</feature>
<dbReference type="SMART" id="SM00271">
    <property type="entry name" value="DnaJ"/>
    <property type="match status" value="1"/>
</dbReference>
<dbReference type="CDD" id="cd06257">
    <property type="entry name" value="DnaJ"/>
    <property type="match status" value="1"/>
</dbReference>
<feature type="compositionally biased region" description="Basic and acidic residues" evidence="1">
    <location>
        <begin position="482"/>
        <end position="499"/>
    </location>
</feature>
<feature type="region of interest" description="Disordered" evidence="1">
    <location>
        <begin position="1"/>
        <end position="96"/>
    </location>
</feature>
<dbReference type="Proteomes" id="UP000245207">
    <property type="component" value="Unassembled WGS sequence"/>
</dbReference>
<comment type="caution">
    <text evidence="3">The sequence shown here is derived from an EMBL/GenBank/DDBJ whole genome shotgun (WGS) entry which is preliminary data.</text>
</comment>
<dbReference type="SUPFAM" id="SSF46565">
    <property type="entry name" value="Chaperone J-domain"/>
    <property type="match status" value="1"/>
</dbReference>
<feature type="compositionally biased region" description="Basic and acidic residues" evidence="1">
    <location>
        <begin position="506"/>
        <end position="516"/>
    </location>
</feature>
<feature type="compositionally biased region" description="Basic residues" evidence="1">
    <location>
        <begin position="58"/>
        <end position="81"/>
    </location>
</feature>
<feature type="compositionally biased region" description="Polar residues" evidence="1">
    <location>
        <begin position="430"/>
        <end position="440"/>
    </location>
</feature>
<protein>
    <recommendedName>
        <fullName evidence="2">J domain-containing protein</fullName>
    </recommendedName>
</protein>
<name>A0A2U1N765_ARTAN</name>
<dbReference type="EMBL" id="PKPP01003463">
    <property type="protein sequence ID" value="PWA69333.1"/>
    <property type="molecule type" value="Genomic_DNA"/>
</dbReference>
<evidence type="ECO:0000313" key="3">
    <source>
        <dbReference type="EMBL" id="PWA69333.1"/>
    </source>
</evidence>
<evidence type="ECO:0000259" key="2">
    <source>
        <dbReference type="PROSITE" id="PS50076"/>
    </source>
</evidence>
<feature type="region of interest" description="Disordered" evidence="1">
    <location>
        <begin position="411"/>
        <end position="458"/>
    </location>
</feature>
<feature type="domain" description="J" evidence="2">
    <location>
        <begin position="302"/>
        <end position="367"/>
    </location>
</feature>
<organism evidence="3 4">
    <name type="scientific">Artemisia annua</name>
    <name type="common">Sweet wormwood</name>
    <dbReference type="NCBI Taxonomy" id="35608"/>
    <lineage>
        <taxon>Eukaryota</taxon>
        <taxon>Viridiplantae</taxon>
        <taxon>Streptophyta</taxon>
        <taxon>Embryophyta</taxon>
        <taxon>Tracheophyta</taxon>
        <taxon>Spermatophyta</taxon>
        <taxon>Magnoliopsida</taxon>
        <taxon>eudicotyledons</taxon>
        <taxon>Gunneridae</taxon>
        <taxon>Pentapetalae</taxon>
        <taxon>asterids</taxon>
        <taxon>campanulids</taxon>
        <taxon>Asterales</taxon>
        <taxon>Asteraceae</taxon>
        <taxon>Asteroideae</taxon>
        <taxon>Anthemideae</taxon>
        <taxon>Artemisiinae</taxon>
        <taxon>Artemisia</taxon>
    </lineage>
</organism>
<dbReference type="InterPro" id="IPR036869">
    <property type="entry name" value="J_dom_sf"/>
</dbReference>
<proteinExistence type="predicted"/>
<evidence type="ECO:0000256" key="1">
    <source>
        <dbReference type="SAM" id="MobiDB-lite"/>
    </source>
</evidence>
<feature type="compositionally biased region" description="Basic residues" evidence="1">
    <location>
        <begin position="1"/>
        <end position="12"/>
    </location>
</feature>
<dbReference type="Pfam" id="PF00226">
    <property type="entry name" value="DnaJ"/>
    <property type="match status" value="1"/>
</dbReference>
<dbReference type="OrthoDB" id="342454at2759"/>
<reference evidence="3 4" key="1">
    <citation type="journal article" date="2018" name="Mol. Plant">
        <title>The genome of Artemisia annua provides insight into the evolution of Asteraceae family and artemisinin biosynthesis.</title>
        <authorList>
            <person name="Shen Q."/>
            <person name="Zhang L."/>
            <person name="Liao Z."/>
            <person name="Wang S."/>
            <person name="Yan T."/>
            <person name="Shi P."/>
            <person name="Liu M."/>
            <person name="Fu X."/>
            <person name="Pan Q."/>
            <person name="Wang Y."/>
            <person name="Lv Z."/>
            <person name="Lu X."/>
            <person name="Zhang F."/>
            <person name="Jiang W."/>
            <person name="Ma Y."/>
            <person name="Chen M."/>
            <person name="Hao X."/>
            <person name="Li L."/>
            <person name="Tang Y."/>
            <person name="Lv G."/>
            <person name="Zhou Y."/>
            <person name="Sun X."/>
            <person name="Brodelius P.E."/>
            <person name="Rose J.K.C."/>
            <person name="Tang K."/>
        </authorList>
    </citation>
    <scope>NUCLEOTIDE SEQUENCE [LARGE SCALE GENOMIC DNA]</scope>
    <source>
        <strain evidence="4">cv. Huhao1</strain>
        <tissue evidence="3">Leaf</tissue>
    </source>
</reference>
<sequence length="581" mass="65587">MGEKSRKKKKHHSSEDSLSSSQPSSSSSSSTDDEPRHKKHRRRTSSSSSKRDKDKRRESRKKRKSSSSKKDKDKKRKRSKRKYSDSDDSESEDLRDDNINPVDVVKFILNEFPAVANDLEQLLQMIDAGQAVDISGLSEKSLVEYLRKLFLSLNLNDNGRLVFLLPSGVRPTLEVVGAVIRPPLESKGLVTDTNEPHKDIPAEQPIEEHKPDDGGPNLPSAQEDVPPVKKRVIGPAMPSAELLAAAAKLTEAEAELREAEVGEDDALFIGPPPPAVVNEAASANDAERFEEVTRIMGADIDNPYDVVGVNRNMVADNLKKRYWKLSLMVHPDKCTHPEAHQAFIKLNKAFKDLQDPVKKKAMDDKIDEKEEKERFKLELKAMREAAQWRRLQGIAMEGDDELLAEMDVKEERKRDEWMTTLPPERKPGVATQQSTKAFSRTSKEGRGDTSAWTDTPSDRAQKAKMNYLEAYNEAAALAAAGEQEKKTNNADAELVDKYNKAKRSKSLVEKHQEATRVRSKKKSKQDQDKQKQEWEGQHPWKPWDRDKDLTAGRQNVKLDAENMSQGLTSRFSSGSFQRNFL</sequence>
<dbReference type="Gene3D" id="1.10.287.110">
    <property type="entry name" value="DnaJ domain"/>
    <property type="match status" value="1"/>
</dbReference>
<feature type="compositionally biased region" description="Acidic residues" evidence="1">
    <location>
        <begin position="86"/>
        <end position="95"/>
    </location>
</feature>
<feature type="region of interest" description="Disordered" evidence="1">
    <location>
        <begin position="479"/>
        <end position="581"/>
    </location>
</feature>
<dbReference type="PANTHER" id="PTHR47422">
    <property type="entry name" value="DNAJ HEAT SHOCK N-TERMINAL DOMAIN-CONTAINING PROTEIN"/>
    <property type="match status" value="1"/>
</dbReference>
<dbReference type="STRING" id="35608.A0A2U1N765"/>
<dbReference type="PROSITE" id="PS50076">
    <property type="entry name" value="DNAJ_2"/>
    <property type="match status" value="1"/>
</dbReference>
<accession>A0A2U1N765</accession>
<gene>
    <name evidence="3" type="ORF">CTI12_AA309780</name>
</gene>
<dbReference type="Pfam" id="PF12572">
    <property type="entry name" value="DUF3752"/>
    <property type="match status" value="1"/>
</dbReference>
<feature type="compositionally biased region" description="Low complexity" evidence="1">
    <location>
        <begin position="16"/>
        <end position="30"/>
    </location>
</feature>
<keyword evidence="4" id="KW-1185">Reference proteome</keyword>
<dbReference type="PRINTS" id="PR00625">
    <property type="entry name" value="JDOMAIN"/>
</dbReference>
<dbReference type="PANTHER" id="PTHR47422:SF1">
    <property type="entry name" value="DNAJ HEAT SHOCK N-TERMINAL DOMAIN-CONTAINING PROTEIN"/>
    <property type="match status" value="1"/>
</dbReference>
<feature type="compositionally biased region" description="Basic and acidic residues" evidence="1">
    <location>
        <begin position="411"/>
        <end position="427"/>
    </location>
</feature>
<feature type="compositionally biased region" description="Basic and acidic residues" evidence="1">
    <location>
        <begin position="524"/>
        <end position="560"/>
    </location>
</feature>